<proteinExistence type="predicted"/>
<keyword evidence="2" id="KW-1185">Reference proteome</keyword>
<name>A0A376H7B4_ENTGA</name>
<dbReference type="PROSITE" id="PS51257">
    <property type="entry name" value="PROKAR_LIPOPROTEIN"/>
    <property type="match status" value="1"/>
</dbReference>
<dbReference type="AlphaFoldDB" id="A0A376H7B4"/>
<protein>
    <recommendedName>
        <fullName evidence="3">DUF5067 domain-containing protein</fullName>
    </recommendedName>
</protein>
<dbReference type="RefSeq" id="WP_139243342.1">
    <property type="nucleotide sequence ID" value="NZ_JBHULA010000035.1"/>
</dbReference>
<dbReference type="Proteomes" id="UP000254807">
    <property type="component" value="Unassembled WGS sequence"/>
</dbReference>
<evidence type="ECO:0000313" key="2">
    <source>
        <dbReference type="Proteomes" id="UP000254807"/>
    </source>
</evidence>
<gene>
    <name evidence="1" type="ORF">NCTC12360_03252</name>
</gene>
<sequence length="156" mass="17919">MRIIDKCILLGITLVSLAACTNPESLIEKDRKSEEEKILETFSDKEIIKLADLDIQLKEVEQFNEGDRSVISLTLVVISDSLPEKTEIDNHIFSVTAEQNQEPLTSIDAIDSFVLDNKKELTYRFILHSNTDVVLFTFDYTNNSQQMTKHYDVYLE</sequence>
<dbReference type="EMBL" id="UFYW01000001">
    <property type="protein sequence ID" value="STD84705.1"/>
    <property type="molecule type" value="Genomic_DNA"/>
</dbReference>
<dbReference type="OrthoDB" id="9953797at2"/>
<evidence type="ECO:0000313" key="1">
    <source>
        <dbReference type="EMBL" id="STD84705.1"/>
    </source>
</evidence>
<reference evidence="1 2" key="1">
    <citation type="submission" date="2018-06" db="EMBL/GenBank/DDBJ databases">
        <authorList>
            <consortium name="Pathogen Informatics"/>
            <person name="Doyle S."/>
        </authorList>
    </citation>
    <scope>NUCLEOTIDE SEQUENCE [LARGE SCALE GENOMIC DNA]</scope>
    <source>
        <strain evidence="1 2">NCTC12360</strain>
    </source>
</reference>
<organism evidence="1 2">
    <name type="scientific">Enterococcus gallinarum</name>
    <dbReference type="NCBI Taxonomy" id="1353"/>
    <lineage>
        <taxon>Bacteria</taxon>
        <taxon>Bacillati</taxon>
        <taxon>Bacillota</taxon>
        <taxon>Bacilli</taxon>
        <taxon>Lactobacillales</taxon>
        <taxon>Enterococcaceae</taxon>
        <taxon>Enterococcus</taxon>
    </lineage>
</organism>
<accession>A0A376H7B4</accession>
<evidence type="ECO:0008006" key="3">
    <source>
        <dbReference type="Google" id="ProtNLM"/>
    </source>
</evidence>